<evidence type="ECO:0000313" key="3">
    <source>
        <dbReference type="Proteomes" id="UP000619260"/>
    </source>
</evidence>
<dbReference type="PANTHER" id="PTHR43135">
    <property type="entry name" value="ALPHA-D-RIBOSE 1-METHYLPHOSPHONATE 5-TRIPHOSPHATE DIPHOSPHATASE"/>
    <property type="match status" value="1"/>
</dbReference>
<dbReference type="Gene3D" id="2.30.40.10">
    <property type="entry name" value="Urease, subunit C, domain 1"/>
    <property type="match status" value="1"/>
</dbReference>
<gene>
    <name evidence="2" type="ORF">Val02_81580</name>
</gene>
<dbReference type="RefSeq" id="WP_203904681.1">
    <property type="nucleotide sequence ID" value="NZ_BOPF01000046.1"/>
</dbReference>
<proteinExistence type="predicted"/>
<dbReference type="AlphaFoldDB" id="A0A8J3YV72"/>
<reference evidence="2" key="1">
    <citation type="submission" date="2021-01" db="EMBL/GenBank/DDBJ databases">
        <title>Whole genome shotgun sequence of Virgisporangium aliadipatigenens NBRC 105644.</title>
        <authorList>
            <person name="Komaki H."/>
            <person name="Tamura T."/>
        </authorList>
    </citation>
    <scope>NUCLEOTIDE SEQUENCE</scope>
    <source>
        <strain evidence="2">NBRC 105644</strain>
    </source>
</reference>
<name>A0A8J3YV72_9ACTN</name>
<accession>A0A8J3YV72</accession>
<dbReference type="Proteomes" id="UP000619260">
    <property type="component" value="Unassembled WGS sequence"/>
</dbReference>
<dbReference type="Pfam" id="PF01979">
    <property type="entry name" value="Amidohydro_1"/>
    <property type="match status" value="1"/>
</dbReference>
<keyword evidence="3" id="KW-1185">Reference proteome</keyword>
<dbReference type="SUPFAM" id="SSF51556">
    <property type="entry name" value="Metallo-dependent hydrolases"/>
    <property type="match status" value="1"/>
</dbReference>
<dbReference type="PANTHER" id="PTHR43135:SF4">
    <property type="entry name" value="AMIDOHYDROLASE-RELATED DOMAIN-CONTAINING PROTEIN"/>
    <property type="match status" value="1"/>
</dbReference>
<protein>
    <submittedName>
        <fullName evidence="2">Amidohydrolase</fullName>
    </submittedName>
</protein>
<dbReference type="InterPro" id="IPR011059">
    <property type="entry name" value="Metal-dep_hydrolase_composite"/>
</dbReference>
<evidence type="ECO:0000313" key="2">
    <source>
        <dbReference type="EMBL" id="GIJ51272.1"/>
    </source>
</evidence>
<dbReference type="InterPro" id="IPR032466">
    <property type="entry name" value="Metal_Hydrolase"/>
</dbReference>
<evidence type="ECO:0000259" key="1">
    <source>
        <dbReference type="Pfam" id="PF01979"/>
    </source>
</evidence>
<dbReference type="Gene3D" id="3.20.20.140">
    <property type="entry name" value="Metal-dependent hydrolases"/>
    <property type="match status" value="1"/>
</dbReference>
<feature type="domain" description="Amidohydrolase-related" evidence="1">
    <location>
        <begin position="40"/>
        <end position="324"/>
    </location>
</feature>
<comment type="caution">
    <text evidence="2">The sequence shown here is derived from an EMBL/GenBank/DDBJ whole genome shotgun (WGS) entry which is preliminary data.</text>
</comment>
<dbReference type="InterPro" id="IPR051781">
    <property type="entry name" value="Metallo-dep_Hydrolase"/>
</dbReference>
<dbReference type="InterPro" id="IPR006680">
    <property type="entry name" value="Amidohydro-rel"/>
</dbReference>
<dbReference type="EMBL" id="BOPF01000046">
    <property type="protein sequence ID" value="GIJ51272.1"/>
    <property type="molecule type" value="Genomic_DNA"/>
</dbReference>
<dbReference type="GO" id="GO:0016810">
    <property type="term" value="F:hydrolase activity, acting on carbon-nitrogen (but not peptide) bonds"/>
    <property type="evidence" value="ECO:0007669"/>
    <property type="project" value="InterPro"/>
</dbReference>
<sequence>MRVVGTLLPSGERTQFWILGDRITFEKPLNATETVVDGGFLTPGLVDVHTHPGHDDDATFTEKQFREECMAHVAAGTTAIRVPGHNGPIPPGARDDPDLPRLVTAGRFLAYEALQTGHPIHTPTVDLVAAAVAEARANDGWCKLIADWAFDVPAVPLDLLARVVDAVHAAGFRVAMHCQTAEGTRNAVLSGADSIEHGCYLSDDLIETLAARGGAYVPTGAAFQRSVPEVRTKPDGPRKTNWLNGAEGLFRSAAVAHEAGVTVLAGTDSAPFGNVFTEVEFLIAAGLSPATALGAACWTARDFLGLPGLVEGGLADLVAYDADPRVEPGILRHPRHIILRGRKIR</sequence>
<organism evidence="2 3">
    <name type="scientific">Virgisporangium aliadipatigenens</name>
    <dbReference type="NCBI Taxonomy" id="741659"/>
    <lineage>
        <taxon>Bacteria</taxon>
        <taxon>Bacillati</taxon>
        <taxon>Actinomycetota</taxon>
        <taxon>Actinomycetes</taxon>
        <taxon>Micromonosporales</taxon>
        <taxon>Micromonosporaceae</taxon>
        <taxon>Virgisporangium</taxon>
    </lineage>
</organism>